<dbReference type="PANTHER" id="PTHR10188">
    <property type="entry name" value="L-ASPARAGINASE"/>
    <property type="match status" value="1"/>
</dbReference>
<gene>
    <name evidence="2" type="ORF">KIV10_06185</name>
</gene>
<proteinExistence type="predicted"/>
<reference evidence="2 3" key="1">
    <citation type="submission" date="2021-05" db="EMBL/GenBank/DDBJ databases">
        <title>Aequorivita echinoideorum JCM 30378 genome.</title>
        <authorList>
            <person name="Zhang H."/>
            <person name="Li C."/>
        </authorList>
    </citation>
    <scope>NUCLEOTIDE SEQUENCE [LARGE SCALE GENOMIC DNA]</scope>
    <source>
        <strain evidence="2 3">JCM30378</strain>
    </source>
</reference>
<name>A0ABS5S7D2_9FLAO</name>
<feature type="signal peptide" evidence="1">
    <location>
        <begin position="1"/>
        <end position="25"/>
    </location>
</feature>
<dbReference type="SUPFAM" id="SSF56235">
    <property type="entry name" value="N-terminal nucleophile aminohydrolases (Ntn hydrolases)"/>
    <property type="match status" value="1"/>
</dbReference>
<keyword evidence="3" id="KW-1185">Reference proteome</keyword>
<dbReference type="Pfam" id="PF01112">
    <property type="entry name" value="Asparaginase_2"/>
    <property type="match status" value="1"/>
</dbReference>
<dbReference type="PANTHER" id="PTHR10188:SF6">
    <property type="entry name" value="N(4)-(BETA-N-ACETYLGLUCOSAMINYL)-L-ASPARAGINASE"/>
    <property type="match status" value="1"/>
</dbReference>
<dbReference type="InterPro" id="IPR029055">
    <property type="entry name" value="Ntn_hydrolases_N"/>
</dbReference>
<feature type="chain" id="PRO_5046071858" evidence="1">
    <location>
        <begin position="26"/>
        <end position="334"/>
    </location>
</feature>
<dbReference type="InterPro" id="IPR000246">
    <property type="entry name" value="Peptidase_T2"/>
</dbReference>
<dbReference type="Proteomes" id="UP001297092">
    <property type="component" value="Unassembled WGS sequence"/>
</dbReference>
<dbReference type="Gene3D" id="3.60.20.30">
    <property type="entry name" value="(Glycosyl)asparaginase"/>
    <property type="match status" value="1"/>
</dbReference>
<accession>A0ABS5S7D2</accession>
<dbReference type="RefSeq" id="WP_214112615.1">
    <property type="nucleotide sequence ID" value="NZ_JAHCTB010000002.1"/>
</dbReference>
<comment type="caution">
    <text evidence="2">The sequence shown here is derived from an EMBL/GenBank/DDBJ whole genome shotgun (WGS) entry which is preliminary data.</text>
</comment>
<protein>
    <submittedName>
        <fullName evidence="2">N(4)-(Beta-N-acetylglucosaminyl)-L-asparaginase</fullName>
    </submittedName>
</protein>
<keyword evidence="1" id="KW-0732">Signal</keyword>
<dbReference type="EMBL" id="JAHCTB010000002">
    <property type="protein sequence ID" value="MBT0607765.1"/>
    <property type="molecule type" value="Genomic_DNA"/>
</dbReference>
<dbReference type="CDD" id="cd04513">
    <property type="entry name" value="Glycosylasparaginase"/>
    <property type="match status" value="1"/>
</dbReference>
<evidence type="ECO:0000256" key="1">
    <source>
        <dbReference type="SAM" id="SignalP"/>
    </source>
</evidence>
<sequence>MKRRKFIQNASLSTFGIAMGSSVFASKNNNSLFTSEEKKAQNSAENFPLVIATWNVKESTAEAWRVLQDGKSALDAVEKGCNIEEANAEGQSVGIGGLPDRDGNVTLDACIMDSNGNYGAVVYLQNFVHPISVARKVMEKTPHVLLAGKGAEQFAISEGFEKTNLLTEASKKAWEEWKKTSQYKPIINIENHDTIGMLAVDKNGDISGGCTTSGLAYKMAGRVGDSPIIGSGLFIDNEIGGATATGLGEEVLKTVGSFLIVELMRQGKTPQQACEEAIGRIIKKNPNYKDFQVGYIAVNKKGETGYYSIHEGYSVTKYQNGKNENIPSDFYNKK</sequence>
<evidence type="ECO:0000313" key="3">
    <source>
        <dbReference type="Proteomes" id="UP001297092"/>
    </source>
</evidence>
<organism evidence="2 3">
    <name type="scientific">Aequorivita echinoideorum</name>
    <dbReference type="NCBI Taxonomy" id="1549647"/>
    <lineage>
        <taxon>Bacteria</taxon>
        <taxon>Pseudomonadati</taxon>
        <taxon>Bacteroidota</taxon>
        <taxon>Flavobacteriia</taxon>
        <taxon>Flavobacteriales</taxon>
        <taxon>Flavobacteriaceae</taxon>
        <taxon>Aequorivita</taxon>
    </lineage>
</organism>
<evidence type="ECO:0000313" key="2">
    <source>
        <dbReference type="EMBL" id="MBT0607765.1"/>
    </source>
</evidence>